<comment type="caution">
    <text evidence="2">The sequence shown here is derived from an EMBL/GenBank/DDBJ whole genome shotgun (WGS) entry which is preliminary data.</text>
</comment>
<keyword evidence="3" id="KW-1185">Reference proteome</keyword>
<keyword evidence="1" id="KW-0472">Membrane</keyword>
<evidence type="ECO:0000256" key="1">
    <source>
        <dbReference type="SAM" id="Phobius"/>
    </source>
</evidence>
<proteinExistence type="predicted"/>
<accession>A0A2U1ZUZ4</accession>
<organism evidence="2 3">
    <name type="scientific">Serinibacter arcticus</name>
    <dbReference type="NCBI Taxonomy" id="1655435"/>
    <lineage>
        <taxon>Bacteria</taxon>
        <taxon>Bacillati</taxon>
        <taxon>Actinomycetota</taxon>
        <taxon>Actinomycetes</taxon>
        <taxon>Micrococcales</taxon>
        <taxon>Beutenbergiaceae</taxon>
        <taxon>Serinibacter</taxon>
    </lineage>
</organism>
<name>A0A2U1ZUZ4_9MICO</name>
<feature type="transmembrane region" description="Helical" evidence="1">
    <location>
        <begin position="86"/>
        <end position="106"/>
    </location>
</feature>
<keyword evidence="1" id="KW-0812">Transmembrane</keyword>
<sequence length="109" mass="11020">MTETQLSRSPSRRVRLVAVASLAVLVAWGAAAAWLSVPRGGVCLAVWPAPPGCSPGRPPLAVGWFVGQAVLSVGVVALAHRSGSRAVAVGGVLGLALIGAVGYWLLTRA</sequence>
<keyword evidence="1" id="KW-1133">Transmembrane helix</keyword>
<feature type="transmembrane region" description="Helical" evidence="1">
    <location>
        <begin position="61"/>
        <end position="79"/>
    </location>
</feature>
<dbReference type="Proteomes" id="UP000245166">
    <property type="component" value="Unassembled WGS sequence"/>
</dbReference>
<evidence type="ECO:0000313" key="3">
    <source>
        <dbReference type="Proteomes" id="UP000245166"/>
    </source>
</evidence>
<gene>
    <name evidence="2" type="ORF">C8046_09320</name>
</gene>
<dbReference type="EMBL" id="PYHR01000002">
    <property type="protein sequence ID" value="PWD50817.1"/>
    <property type="molecule type" value="Genomic_DNA"/>
</dbReference>
<dbReference type="RefSeq" id="WP_109229199.1">
    <property type="nucleotide sequence ID" value="NZ_PYHR01000002.1"/>
</dbReference>
<evidence type="ECO:0000313" key="2">
    <source>
        <dbReference type="EMBL" id="PWD50817.1"/>
    </source>
</evidence>
<dbReference type="AlphaFoldDB" id="A0A2U1ZUZ4"/>
<protein>
    <submittedName>
        <fullName evidence="2">Uncharacterized protein</fullName>
    </submittedName>
</protein>
<reference evidence="2 3" key="1">
    <citation type="submission" date="2018-03" db="EMBL/GenBank/DDBJ databases">
        <title>Genome assembly of novel Miniimonas species PCH200.</title>
        <authorList>
            <person name="Thakur V."/>
            <person name="Kumar V."/>
            <person name="Singh D."/>
        </authorList>
    </citation>
    <scope>NUCLEOTIDE SEQUENCE [LARGE SCALE GENOMIC DNA]</scope>
    <source>
        <strain evidence="2 3">PCH200</strain>
    </source>
</reference>